<dbReference type="PRINTS" id="PR00420">
    <property type="entry name" value="RNGMNOXGNASE"/>
</dbReference>
<dbReference type="Proteomes" id="UP001153069">
    <property type="component" value="Unassembled WGS sequence"/>
</dbReference>
<dbReference type="GO" id="GO:0071949">
    <property type="term" value="F:FAD binding"/>
    <property type="evidence" value="ECO:0007669"/>
    <property type="project" value="InterPro"/>
</dbReference>
<dbReference type="SUPFAM" id="SSF51905">
    <property type="entry name" value="FAD/NAD(P)-binding domain"/>
    <property type="match status" value="1"/>
</dbReference>
<accession>A0A9N8DR10</accession>
<keyword evidence="2" id="KW-0503">Monooxygenase</keyword>
<dbReference type="InterPro" id="IPR036188">
    <property type="entry name" value="FAD/NAD-bd_sf"/>
</dbReference>
<dbReference type="PANTHER" id="PTHR13789:SF309">
    <property type="entry name" value="PUTATIVE (AFU_ORTHOLOGUE AFUA_6G14510)-RELATED"/>
    <property type="match status" value="1"/>
</dbReference>
<dbReference type="Gene3D" id="3.50.50.60">
    <property type="entry name" value="FAD/NAD(P)-binding domain"/>
    <property type="match status" value="1"/>
</dbReference>
<reference evidence="5" key="1">
    <citation type="submission" date="2020-06" db="EMBL/GenBank/DDBJ databases">
        <authorList>
            <consortium name="Plant Systems Biology data submission"/>
        </authorList>
    </citation>
    <scope>NUCLEOTIDE SEQUENCE</scope>
    <source>
        <strain evidence="5">D6</strain>
    </source>
</reference>
<evidence type="ECO:0000313" key="6">
    <source>
        <dbReference type="Proteomes" id="UP001153069"/>
    </source>
</evidence>
<gene>
    <name evidence="5" type="ORF">SEMRO_309_G113830.1</name>
</gene>
<organism evidence="5 6">
    <name type="scientific">Seminavis robusta</name>
    <dbReference type="NCBI Taxonomy" id="568900"/>
    <lineage>
        <taxon>Eukaryota</taxon>
        <taxon>Sar</taxon>
        <taxon>Stramenopiles</taxon>
        <taxon>Ochrophyta</taxon>
        <taxon>Bacillariophyta</taxon>
        <taxon>Bacillariophyceae</taxon>
        <taxon>Bacillariophycidae</taxon>
        <taxon>Naviculales</taxon>
        <taxon>Naviculaceae</taxon>
        <taxon>Seminavis</taxon>
    </lineage>
</organism>
<evidence type="ECO:0000313" key="5">
    <source>
        <dbReference type="EMBL" id="CAB9507512.1"/>
    </source>
</evidence>
<keyword evidence="6" id="KW-1185">Reference proteome</keyword>
<comment type="caution">
    <text evidence="5">The sequence shown here is derived from an EMBL/GenBank/DDBJ whole genome shotgun (WGS) entry which is preliminary data.</text>
</comment>
<feature type="domain" description="FAD-binding" evidence="4">
    <location>
        <begin position="374"/>
        <end position="430"/>
    </location>
</feature>
<dbReference type="InterPro" id="IPR002938">
    <property type="entry name" value="FAD-bd"/>
</dbReference>
<keyword evidence="3" id="KW-0732">Signal</keyword>
<sequence>MLLHLTHLLVVSILHVLIANAVAAGSSTPVVDVAIIGGGPAGLATALSLRRALGSKANIQIFERAKTMKDVGAHVGLLPLCFDALDAIDPTGTLTSKVEKAGDCRTLLRRYNGEGILEEDIPSDPQNKEERVVVVPWHRLQEVLVGELRQQEHGDSMLRLGCELVAMDMNDKPDDGKSGVVLSFSNGETCRAKIVIGADGNMSRVRSLLCGGDNNDENPVYAGSVIWRMGLSSGEIGQNILKKISDTTTSTGVSNVWANNGRVLVAQKFGSGDSAKTYISGQAAWPEDRLHMLDRQYCGNTGYNNVEKEDVVDGGGRKENRQPQTSALDRFLEEFQDFPRDIMDVVAKECKVGSLLEHPIYFRPPGRPWGKSHATLLGDAAHGMPPNSAMGVPMALEDAVALGHACFQYGCTDEALRAYEKARQTRVNTIANAVISQSTGYYKDRDEDSNPFKVKGNEGIVSFVRNFQNKPVPQYGGNHASTQIRKKS</sequence>
<dbReference type="Pfam" id="PF01494">
    <property type="entry name" value="FAD_binding_3"/>
    <property type="match status" value="2"/>
</dbReference>
<evidence type="ECO:0000256" key="1">
    <source>
        <dbReference type="ARBA" id="ARBA00023002"/>
    </source>
</evidence>
<proteinExistence type="predicted"/>
<protein>
    <submittedName>
        <fullName evidence="5">FAD binding domain</fullName>
    </submittedName>
</protein>
<feature type="signal peptide" evidence="3">
    <location>
        <begin position="1"/>
        <end position="23"/>
    </location>
</feature>
<dbReference type="PANTHER" id="PTHR13789">
    <property type="entry name" value="MONOOXYGENASE"/>
    <property type="match status" value="1"/>
</dbReference>
<evidence type="ECO:0000256" key="2">
    <source>
        <dbReference type="ARBA" id="ARBA00023033"/>
    </source>
</evidence>
<dbReference type="AlphaFoldDB" id="A0A9N8DR10"/>
<feature type="chain" id="PRO_5040244989" evidence="3">
    <location>
        <begin position="24"/>
        <end position="488"/>
    </location>
</feature>
<feature type="domain" description="FAD-binding" evidence="4">
    <location>
        <begin position="31"/>
        <end position="209"/>
    </location>
</feature>
<evidence type="ECO:0000259" key="4">
    <source>
        <dbReference type="Pfam" id="PF01494"/>
    </source>
</evidence>
<evidence type="ECO:0000256" key="3">
    <source>
        <dbReference type="SAM" id="SignalP"/>
    </source>
</evidence>
<dbReference type="EMBL" id="CAICTM010000308">
    <property type="protein sequence ID" value="CAB9507512.1"/>
    <property type="molecule type" value="Genomic_DNA"/>
</dbReference>
<keyword evidence="1" id="KW-0560">Oxidoreductase</keyword>
<name>A0A9N8DR10_9STRA</name>
<dbReference type="OrthoDB" id="655030at2759"/>
<dbReference type="GO" id="GO:0004497">
    <property type="term" value="F:monooxygenase activity"/>
    <property type="evidence" value="ECO:0007669"/>
    <property type="project" value="UniProtKB-KW"/>
</dbReference>
<dbReference type="InterPro" id="IPR050493">
    <property type="entry name" value="FAD-dep_Monooxygenase_BioMet"/>
</dbReference>